<evidence type="ECO:0000256" key="1">
    <source>
        <dbReference type="SAM" id="MobiDB-lite"/>
    </source>
</evidence>
<proteinExistence type="predicted"/>
<dbReference type="PATRIC" id="fig|447.4.peg.3081"/>
<feature type="compositionally biased region" description="Basic and acidic residues" evidence="1">
    <location>
        <begin position="30"/>
        <end position="43"/>
    </location>
</feature>
<dbReference type="EMBL" id="LNXU01000032">
    <property type="protein sequence ID" value="KTC71317.1"/>
    <property type="molecule type" value="Genomic_DNA"/>
</dbReference>
<name>A0A0W0RJW1_LEGBO</name>
<reference evidence="2 3" key="1">
    <citation type="submission" date="2015-11" db="EMBL/GenBank/DDBJ databases">
        <title>Genomic analysis of 38 Legionella species identifies large and diverse effector repertoires.</title>
        <authorList>
            <person name="Burstein D."/>
            <person name="Amaro F."/>
            <person name="Zusman T."/>
            <person name="Lifshitz Z."/>
            <person name="Cohen O."/>
            <person name="Gilbert J.A."/>
            <person name="Pupko T."/>
            <person name="Shuman H.A."/>
            <person name="Segal G."/>
        </authorList>
    </citation>
    <scope>NUCLEOTIDE SEQUENCE [LARGE SCALE GENOMIC DNA]</scope>
    <source>
        <strain evidence="2 3">WIGA</strain>
    </source>
</reference>
<keyword evidence="3" id="KW-1185">Reference proteome</keyword>
<sequence length="93" mass="11306">MNFATEFDEPVLTDEYLDSLIEKWRQFPNEKKQEQSIEKKEQRPGLFSQSESQRMQLRQIQKEKAIKYYLETVPNDLQRLSTQVEQIKTYFQN</sequence>
<accession>A0A0W0RJW1</accession>
<dbReference type="AlphaFoldDB" id="A0A0W0RJW1"/>
<organism evidence="2 3">
    <name type="scientific">Legionella bozemanae</name>
    <name type="common">Fluoribacter bozemanae</name>
    <dbReference type="NCBI Taxonomy" id="447"/>
    <lineage>
        <taxon>Bacteria</taxon>
        <taxon>Pseudomonadati</taxon>
        <taxon>Pseudomonadota</taxon>
        <taxon>Gammaproteobacteria</taxon>
        <taxon>Legionellales</taxon>
        <taxon>Legionellaceae</taxon>
        <taxon>Legionella</taxon>
    </lineage>
</organism>
<gene>
    <name evidence="2" type="ORF">Lboz_2894</name>
</gene>
<dbReference type="RefSeq" id="WP_058460471.1">
    <property type="nucleotide sequence ID" value="NZ_CAAAIY010000002.1"/>
</dbReference>
<dbReference type="STRING" id="447.Lboz_2894"/>
<protein>
    <submittedName>
        <fullName evidence="2">Uncharacterized protein</fullName>
    </submittedName>
</protein>
<comment type="caution">
    <text evidence="2">The sequence shown here is derived from an EMBL/GenBank/DDBJ whole genome shotgun (WGS) entry which is preliminary data.</text>
</comment>
<evidence type="ECO:0000313" key="3">
    <source>
        <dbReference type="Proteomes" id="UP000054695"/>
    </source>
</evidence>
<dbReference type="Proteomes" id="UP000054695">
    <property type="component" value="Unassembled WGS sequence"/>
</dbReference>
<evidence type="ECO:0000313" key="2">
    <source>
        <dbReference type="EMBL" id="KTC71317.1"/>
    </source>
</evidence>
<feature type="region of interest" description="Disordered" evidence="1">
    <location>
        <begin position="30"/>
        <end position="53"/>
    </location>
</feature>